<dbReference type="EMBL" id="KB730192">
    <property type="protein sequence ID" value="ENH70410.1"/>
    <property type="molecule type" value="Genomic_DNA"/>
</dbReference>
<evidence type="ECO:0000313" key="4">
    <source>
        <dbReference type="EMBL" id="ENH70410.1"/>
    </source>
</evidence>
<feature type="compositionally biased region" description="Low complexity" evidence="2">
    <location>
        <begin position="516"/>
        <end position="527"/>
    </location>
</feature>
<dbReference type="SUPFAM" id="SSF48350">
    <property type="entry name" value="GTPase activation domain, GAP"/>
    <property type="match status" value="1"/>
</dbReference>
<feature type="region of interest" description="Disordered" evidence="2">
    <location>
        <begin position="134"/>
        <end position="153"/>
    </location>
</feature>
<keyword evidence="1" id="KW-0175">Coiled coil</keyword>
<feature type="compositionally biased region" description="Polar residues" evidence="2">
    <location>
        <begin position="781"/>
        <end position="797"/>
    </location>
</feature>
<feature type="compositionally biased region" description="Polar residues" evidence="2">
    <location>
        <begin position="549"/>
        <end position="568"/>
    </location>
</feature>
<accession>N4UK53</accession>
<dbReference type="InterPro" id="IPR008936">
    <property type="entry name" value="Rho_GTPase_activation_prot"/>
</dbReference>
<evidence type="ECO:0000259" key="3">
    <source>
        <dbReference type="PROSITE" id="PS50238"/>
    </source>
</evidence>
<name>N4UK53_FUSC1</name>
<dbReference type="VEuPathDB" id="FungiDB:FOC1_g10012336"/>
<dbReference type="InterPro" id="IPR000198">
    <property type="entry name" value="RhoGAP_dom"/>
</dbReference>
<feature type="coiled-coil region" evidence="1">
    <location>
        <begin position="1091"/>
        <end position="1147"/>
    </location>
</feature>
<dbReference type="SMART" id="SM00324">
    <property type="entry name" value="RhoGAP"/>
    <property type="match status" value="1"/>
</dbReference>
<dbReference type="Pfam" id="PF00620">
    <property type="entry name" value="RhoGAP"/>
    <property type="match status" value="1"/>
</dbReference>
<feature type="compositionally biased region" description="Basic and acidic residues" evidence="2">
    <location>
        <begin position="539"/>
        <end position="548"/>
    </location>
</feature>
<feature type="region of interest" description="Disordered" evidence="2">
    <location>
        <begin position="730"/>
        <end position="751"/>
    </location>
</feature>
<dbReference type="GO" id="GO:0007165">
    <property type="term" value="P:signal transduction"/>
    <property type="evidence" value="ECO:0007669"/>
    <property type="project" value="InterPro"/>
</dbReference>
<feature type="compositionally biased region" description="Polar residues" evidence="2">
    <location>
        <begin position="818"/>
        <end position="830"/>
    </location>
</feature>
<reference evidence="5" key="1">
    <citation type="submission" date="2012-09" db="EMBL/GenBank/DDBJ databases">
        <title>Genome sequencing and comparative transcriptomics of race 1 and race 4 of banana pathogen: Fusarium oxysporum f. sp. cubense.</title>
        <authorList>
            <person name="Fang X."/>
            <person name="Huang J."/>
        </authorList>
    </citation>
    <scope>NUCLEOTIDE SEQUENCE [LARGE SCALE GENOMIC DNA]</scope>
    <source>
        <strain evidence="5">race 1</strain>
    </source>
</reference>
<organism evidence="4 5">
    <name type="scientific">Fusarium oxysporum f. sp. cubense (strain race 1)</name>
    <name type="common">Panama disease fungus</name>
    <dbReference type="NCBI Taxonomy" id="1229664"/>
    <lineage>
        <taxon>Eukaryota</taxon>
        <taxon>Fungi</taxon>
        <taxon>Dikarya</taxon>
        <taxon>Ascomycota</taxon>
        <taxon>Pezizomycotina</taxon>
        <taxon>Sordariomycetes</taxon>
        <taxon>Hypocreomycetidae</taxon>
        <taxon>Hypocreales</taxon>
        <taxon>Nectriaceae</taxon>
        <taxon>Fusarium</taxon>
        <taxon>Fusarium oxysporum species complex</taxon>
    </lineage>
</organism>
<feature type="compositionally biased region" description="Polar residues" evidence="2">
    <location>
        <begin position="901"/>
        <end position="940"/>
    </location>
</feature>
<feature type="compositionally biased region" description="Basic and acidic residues" evidence="2">
    <location>
        <begin position="574"/>
        <end position="583"/>
    </location>
</feature>
<feature type="compositionally biased region" description="Basic and acidic residues" evidence="2">
    <location>
        <begin position="478"/>
        <end position="498"/>
    </location>
</feature>
<gene>
    <name evidence="4" type="ORF">FOC1_g10012336</name>
</gene>
<feature type="region of interest" description="Disordered" evidence="2">
    <location>
        <begin position="1266"/>
        <end position="1285"/>
    </location>
</feature>
<dbReference type="HOGENOM" id="CLU_002748_0_0_1"/>
<feature type="domain" description="Rho-GAP" evidence="3">
    <location>
        <begin position="170"/>
        <end position="403"/>
    </location>
</feature>
<dbReference type="Gene3D" id="1.10.555.10">
    <property type="entry name" value="Rho GTPase activation protein"/>
    <property type="match status" value="1"/>
</dbReference>
<dbReference type="OMA" id="SHEQPEM"/>
<feature type="compositionally biased region" description="Polar residues" evidence="2">
    <location>
        <begin position="631"/>
        <end position="656"/>
    </location>
</feature>
<feature type="compositionally biased region" description="Polar residues" evidence="2">
    <location>
        <begin position="737"/>
        <end position="751"/>
    </location>
</feature>
<feature type="region of interest" description="Disordered" evidence="2">
    <location>
        <begin position="1"/>
        <end position="22"/>
    </location>
</feature>
<feature type="compositionally biased region" description="Basic and acidic residues" evidence="2">
    <location>
        <begin position="658"/>
        <end position="676"/>
    </location>
</feature>
<feature type="region of interest" description="Disordered" evidence="2">
    <location>
        <begin position="770"/>
        <end position="967"/>
    </location>
</feature>
<dbReference type="OrthoDB" id="9994905at2759"/>
<dbReference type="Proteomes" id="UP000016928">
    <property type="component" value="Unassembled WGS sequence"/>
</dbReference>
<feature type="compositionally biased region" description="Basic and acidic residues" evidence="2">
    <location>
        <begin position="608"/>
        <end position="621"/>
    </location>
</feature>
<protein>
    <submittedName>
        <fullName evidence="4">Putative Rho-GTPase-activating protein 6</fullName>
    </submittedName>
</protein>
<feature type="compositionally biased region" description="Basic and acidic residues" evidence="2">
    <location>
        <begin position="993"/>
        <end position="1003"/>
    </location>
</feature>
<feature type="compositionally biased region" description="Basic and acidic residues" evidence="2">
    <location>
        <begin position="1273"/>
        <end position="1285"/>
    </location>
</feature>
<feature type="region of interest" description="Disordered" evidence="2">
    <location>
        <begin position="452"/>
        <end position="710"/>
    </location>
</feature>
<dbReference type="PROSITE" id="PS50238">
    <property type="entry name" value="RHOGAP"/>
    <property type="match status" value="1"/>
</dbReference>
<evidence type="ECO:0000256" key="1">
    <source>
        <dbReference type="SAM" id="Coils"/>
    </source>
</evidence>
<feature type="region of interest" description="Disordered" evidence="2">
    <location>
        <begin position="1224"/>
        <end position="1256"/>
    </location>
</feature>
<proteinExistence type="predicted"/>
<dbReference type="STRING" id="1229664.N4UK53"/>
<sequence length="1285" mass="142723">MDQHYQPAPLGHYSAPETGPHRLLPSRSSLSLQATIRHITDQGPVHTSRTWTSSGDHNILSDTDELDDRAAFVQEYNRLAKKNGVRILVIDDFDFRHTVGCRWCVLEQSLTTQGNGLGSPRKQGWLYRILRSSSNHPTADTQPARQGPRHKRSVSDFAHNLIHRRDPKILDLQSMVRICGKSMLYLPPEHTPSALILPTCIRATAHHIAQNVTTRGIFRIPGSIRVVNMLFDYYCCTDNIDITNTVRCANLPMHVQASVHDVASTFKRLLSVIPGGILGSLALFDALVAIHSQLQGDPEFPRTKQTKVRARLIALAIATVQSQFRRELICAVFGLLSLIGRVAEITPREDEEGRSLPTGDLMGYNALGIVFGPLLIGDLLELYSMKLAAPKAGLLVLPLRSPRSRQDRNGRKTLGNELGVSPTMDKILIANTIAEMLIVNWRDVVRQMKSLGMNRPHPRSMSPQDDANENGFVIRKPQGWDREWRGSEVGDQIPREDSPEPPTPTLGISKQRSRSRGSSASKRLAARPNIGCLSPTVEESVHDEDKSQRSTQAGEGSSYVQTLHNLQKPTGAVHLEDSKDAPAKHTPQSESVNIAPTPTPPTRTRGPMHRDGSHLSQDDVPPRTSSKRGTKTTPTQQTSAEEPTSQGTSRVSTMETPSIERKGAIRKKDPRKEKALKPHRRSLAVEWTKPARSSDTSMDRPVSTSLEFSSEKEALEAALKAHFEELRELDSMDQRKSSASTNVDQNSHMSTFANTPKVLHFPIDRLEEDSEYTVHGDKSTRTQALQEANSASTTPRQFYSPMQKVSSGVHGELDEAQALQSLEYSETQKQAKGIGTETPERRHSRVVSLPAETPKTEKQQTASSPWFSVPKRKPRALTRPSLTPKDNRGGVRAMAAKFETAHSTETSTKPRSASKTQDLILQFSQESPTKSIRSTRSVSTLGHKRNVSTSSQDRRSRPSAINTVRDEALDQNLRASLREEAAMRAVELQQADKGQKPSSHEQPEMLAQRQTIPRRKPVPGSRGKEGSLENPRSLGTMMPYPEQPPIAQHLNLTRPASSASNTQYGTDPSVPHNISTPFQRPGSTTTLHAQIRSLQRQLDLKTEEAVHLRRQLEVQGDADVGTLSQQLREAKREAQTWRERAESAERRIKVFERFTARLKGIREAVGVDTRYADTDLTAKYLDEGADGQKENTFLENAMGYESDSSGRTEDAGVVKARIRRCLHGLTDGPPDKPSFGLDEIQNTGPERPKRDISPSTAEVWMAAQELLQLDEAQGQREDEKLSSRT</sequence>
<reference evidence="5" key="2">
    <citation type="journal article" date="2014" name="PLoS ONE">
        <title>Genome and Transcriptome Analysis of the Fungal Pathogen Fusarium oxysporum f. sp. cubense Causing Banana Vascular Wilt Disease.</title>
        <authorList>
            <person name="Guo L."/>
            <person name="Han L."/>
            <person name="Yang L."/>
            <person name="Zeng H."/>
            <person name="Fan D."/>
            <person name="Zhu Y."/>
            <person name="Feng Y."/>
            <person name="Wang G."/>
            <person name="Peng C."/>
            <person name="Jiang X."/>
            <person name="Zhou D."/>
            <person name="Ni P."/>
            <person name="Liang C."/>
            <person name="Liu L."/>
            <person name="Wang J."/>
            <person name="Mao C."/>
            <person name="Fang X."/>
            <person name="Peng M."/>
            <person name="Huang J."/>
        </authorList>
    </citation>
    <scope>NUCLEOTIDE SEQUENCE [LARGE SCALE GENOMIC DNA]</scope>
    <source>
        <strain evidence="5">race 1</strain>
    </source>
</reference>
<feature type="compositionally biased region" description="Polar residues" evidence="2">
    <location>
        <begin position="134"/>
        <end position="144"/>
    </location>
</feature>
<feature type="region of interest" description="Disordered" evidence="2">
    <location>
        <begin position="987"/>
        <end position="1038"/>
    </location>
</feature>
<evidence type="ECO:0000256" key="2">
    <source>
        <dbReference type="SAM" id="MobiDB-lite"/>
    </source>
</evidence>
<evidence type="ECO:0000313" key="5">
    <source>
        <dbReference type="Proteomes" id="UP000016928"/>
    </source>
</evidence>
<dbReference type="CDD" id="cd00159">
    <property type="entry name" value="RhoGAP"/>
    <property type="match status" value="1"/>
</dbReference>